<dbReference type="HOGENOM" id="CLU_368850_0_0_1"/>
<dbReference type="PANTHER" id="PTHR13353">
    <property type="entry name" value="TRANSMEMBRANE PROTEIN 19"/>
    <property type="match status" value="1"/>
</dbReference>
<comment type="similarity">
    <text evidence="2">Belongs to the TMEM19 family.</text>
</comment>
<feature type="domain" description="Alpha/beta hydrolase" evidence="6">
    <location>
        <begin position="358"/>
        <end position="745"/>
    </location>
</feature>
<keyword evidence="8" id="KW-1185">Reference proteome</keyword>
<proteinExistence type="inferred from homology"/>
<keyword evidence="3" id="KW-0812">Transmembrane</keyword>
<dbReference type="STRING" id="40296.A0A0A2L5X7"/>
<dbReference type="InterPro" id="IPR045394">
    <property type="entry name" value="Abhydrolase_dom"/>
</dbReference>
<dbReference type="Pfam" id="PF20091">
    <property type="entry name" value="Abhydrolase_10"/>
    <property type="match status" value="1"/>
</dbReference>
<keyword evidence="5" id="KW-0472">Membrane</keyword>
<accession>A0A0A2L5X7</accession>
<evidence type="ECO:0000313" key="7">
    <source>
        <dbReference type="EMBL" id="KGO75512.1"/>
    </source>
</evidence>
<gene>
    <name evidence="7" type="ORF">PITC_082190</name>
</gene>
<name>A0A0A2L5X7_PENIT</name>
<evidence type="ECO:0000256" key="4">
    <source>
        <dbReference type="ARBA" id="ARBA00022989"/>
    </source>
</evidence>
<evidence type="ECO:0000259" key="6">
    <source>
        <dbReference type="Pfam" id="PF20091"/>
    </source>
</evidence>
<dbReference type="PhylomeDB" id="A0A0A2L5X7"/>
<evidence type="ECO:0000256" key="3">
    <source>
        <dbReference type="ARBA" id="ARBA00022692"/>
    </source>
</evidence>
<keyword evidence="4" id="KW-1133">Transmembrane helix</keyword>
<dbReference type="InterPro" id="IPR002794">
    <property type="entry name" value="DUF92_TMEM19"/>
</dbReference>
<dbReference type="Pfam" id="PF01940">
    <property type="entry name" value="DUF92"/>
    <property type="match status" value="1"/>
</dbReference>
<comment type="caution">
    <text evidence="7">The sequence shown here is derived from an EMBL/GenBank/DDBJ whole genome shotgun (WGS) entry which is preliminary data.</text>
</comment>
<comment type="subcellular location">
    <subcellularLocation>
        <location evidence="1">Membrane</location>
        <topology evidence="1">Multi-pass membrane protein</topology>
    </subcellularLocation>
</comment>
<dbReference type="GO" id="GO:0016020">
    <property type="term" value="C:membrane"/>
    <property type="evidence" value="ECO:0007669"/>
    <property type="project" value="UniProtKB-SubCell"/>
</dbReference>
<dbReference type="AlphaFoldDB" id="A0A0A2L5X7"/>
<evidence type="ECO:0000256" key="2">
    <source>
        <dbReference type="ARBA" id="ARBA00009012"/>
    </source>
</evidence>
<sequence length="755" mass="82374">MKPYIGIPLVAGLVYRAWSRKSLTPLGLVVAACSASAHALHPWSAPVALLAVFFFGGTKVTKVKHEVKSRLTLSATGAEGGEGPRNHIQVLANSFVATILSIAHAIVLAKTSGPESCFSLGQNAADILIVGIVANYAAVAADTFSSELGILSKSKPRLITSLNLRQVPPGTNGGVTATGLGAGLLGSFIVSATSAVVLPFCASAGLKDRALWTIAMTLWGALGSVLDSVLGGTLQASVVDKRSGKVVEGSGGRKVLIHPSTGKSVLPADSTAKATGSIHNAALRGIQVTHIPEESQESRRLETGHDWLDNNGVNLLMAATMSVGAMGISQWFWGLDVFDLLVDLLPVYDYVSQEYLMTGIAVANSYCTRLVLRRPADSSRFSGLAIVEPSHLWGGTTIWRLINRWLMRNGHAWLEVDSQAPAAIDQIKNVNPERYKDIHFIPSRTLEEFSSNIPAFANAEELWDNYRIFKERWWAATLQSPEILVAASDALRSEQLNIKAKRVILSGLSQTADLIRKFIVESTHLRLPDGGAPFEGFMPCQCDGGNPLPDLHDAKIIEVLGEFELIYIKALYDGSEIAPHRRADSSSFRLYEVAGMSHRETRYLSMADKKRLSVVDLEGTQWSTFANSFIYHAVFDAMNKWITTDVAPPRGTTIDIDAFGNIERDEYGNALAGVRTVHTDVPTARIIDVAPRPHPHWHTDTEIPFKDVKLWAIYKTVANYRRQAGEAIQRQIEARFLLPEDAEVLRRDTIEQVSF</sequence>
<dbReference type="EMBL" id="JQGA01000468">
    <property type="protein sequence ID" value="KGO75512.1"/>
    <property type="molecule type" value="Genomic_DNA"/>
</dbReference>
<dbReference type="PANTHER" id="PTHR13353:SF5">
    <property type="entry name" value="TRANSMEMBRANE PROTEIN 19"/>
    <property type="match status" value="1"/>
</dbReference>
<dbReference type="OrthoDB" id="30881at2759"/>
<protein>
    <recommendedName>
        <fullName evidence="6">Alpha/beta hydrolase domain-containing protein</fullName>
    </recommendedName>
</protein>
<reference evidence="7 8" key="1">
    <citation type="journal article" date="2015" name="Mol. Plant Microbe Interact.">
        <title>Genome, transcriptome, and functional analyses of Penicillium expansum provide new insights into secondary metabolism and pathogenicity.</title>
        <authorList>
            <person name="Ballester A.R."/>
            <person name="Marcet-Houben M."/>
            <person name="Levin E."/>
            <person name="Sela N."/>
            <person name="Selma-Lazaro C."/>
            <person name="Carmona L."/>
            <person name="Wisniewski M."/>
            <person name="Droby S."/>
            <person name="Gonzalez-Candelas L."/>
            <person name="Gabaldon T."/>
        </authorList>
    </citation>
    <scope>NUCLEOTIDE SEQUENCE [LARGE SCALE GENOMIC DNA]</scope>
    <source>
        <strain evidence="7 8">PHI-1</strain>
    </source>
</reference>
<evidence type="ECO:0000256" key="5">
    <source>
        <dbReference type="ARBA" id="ARBA00023136"/>
    </source>
</evidence>
<evidence type="ECO:0000256" key="1">
    <source>
        <dbReference type="ARBA" id="ARBA00004141"/>
    </source>
</evidence>
<organism evidence="7 8">
    <name type="scientific">Penicillium italicum</name>
    <name type="common">Blue mold</name>
    <dbReference type="NCBI Taxonomy" id="40296"/>
    <lineage>
        <taxon>Eukaryota</taxon>
        <taxon>Fungi</taxon>
        <taxon>Dikarya</taxon>
        <taxon>Ascomycota</taxon>
        <taxon>Pezizomycotina</taxon>
        <taxon>Eurotiomycetes</taxon>
        <taxon>Eurotiomycetidae</taxon>
        <taxon>Eurotiales</taxon>
        <taxon>Aspergillaceae</taxon>
        <taxon>Penicillium</taxon>
    </lineage>
</organism>
<evidence type="ECO:0000313" key="8">
    <source>
        <dbReference type="Proteomes" id="UP000030104"/>
    </source>
</evidence>
<dbReference type="Proteomes" id="UP000030104">
    <property type="component" value="Unassembled WGS sequence"/>
</dbReference>
<dbReference type="PROSITE" id="PS51257">
    <property type="entry name" value="PROKAR_LIPOPROTEIN"/>
    <property type="match status" value="1"/>
</dbReference>